<organism evidence="5 6">
    <name type="scientific">Nocardioides cavernaquae</name>
    <dbReference type="NCBI Taxonomy" id="2321396"/>
    <lineage>
        <taxon>Bacteria</taxon>
        <taxon>Bacillati</taxon>
        <taxon>Actinomycetota</taxon>
        <taxon>Actinomycetes</taxon>
        <taxon>Propionibacteriales</taxon>
        <taxon>Nocardioidaceae</taxon>
        <taxon>Nocardioides</taxon>
    </lineage>
</organism>
<dbReference type="InterPro" id="IPR008757">
    <property type="entry name" value="Peptidase_M6-like_domain"/>
</dbReference>
<dbReference type="Pfam" id="PF20774">
    <property type="entry name" value="InhA-like_VEG"/>
    <property type="match status" value="1"/>
</dbReference>
<evidence type="ECO:0000259" key="3">
    <source>
        <dbReference type="Pfam" id="PF05547"/>
    </source>
</evidence>
<evidence type="ECO:0000313" key="5">
    <source>
        <dbReference type="EMBL" id="RJS46665.1"/>
    </source>
</evidence>
<feature type="domain" description="Immune inhibitor A-like metallopeptidase VEG" evidence="4">
    <location>
        <begin position="589"/>
        <end position="751"/>
    </location>
</feature>
<keyword evidence="5" id="KW-0482">Metalloprotease</keyword>
<dbReference type="NCBIfam" id="TIGR03296">
    <property type="entry name" value="M6dom_TIGR03296"/>
    <property type="match status" value="1"/>
</dbReference>
<gene>
    <name evidence="5" type="ORF">D4739_10845</name>
</gene>
<proteinExistence type="predicted"/>
<feature type="chain" id="PRO_5017438335" evidence="2">
    <location>
        <begin position="31"/>
        <end position="768"/>
    </location>
</feature>
<dbReference type="GO" id="GO:0006508">
    <property type="term" value="P:proteolysis"/>
    <property type="evidence" value="ECO:0007669"/>
    <property type="project" value="UniProtKB-KW"/>
</dbReference>
<evidence type="ECO:0000259" key="4">
    <source>
        <dbReference type="Pfam" id="PF20774"/>
    </source>
</evidence>
<dbReference type="Pfam" id="PF20773">
    <property type="entry name" value="InhA-like_MAM"/>
    <property type="match status" value="1"/>
</dbReference>
<comment type="caution">
    <text evidence="5">The sequence shown here is derived from an EMBL/GenBank/DDBJ whole genome shotgun (WGS) entry which is preliminary data.</text>
</comment>
<dbReference type="AlphaFoldDB" id="A0A3A5HB79"/>
<dbReference type="Pfam" id="PF05547">
    <property type="entry name" value="Peptidase_M6"/>
    <property type="match status" value="1"/>
</dbReference>
<reference evidence="6" key="1">
    <citation type="submission" date="2018-09" db="EMBL/GenBank/DDBJ databases">
        <authorList>
            <person name="Zhu H."/>
        </authorList>
    </citation>
    <scope>NUCLEOTIDE SEQUENCE [LARGE SCALE GENOMIC DNA]</scope>
    <source>
        <strain evidence="6">K1W22B-1</strain>
    </source>
</reference>
<dbReference type="OrthoDB" id="275270at2"/>
<protein>
    <submittedName>
        <fullName evidence="5">M6 family metalloprotease domain-containing protein</fullName>
    </submittedName>
</protein>
<sequence length="768" mass="82602">MKKLVTGLGAGTAGLSIGLALALSPVQSAAAQDTTAAQAERHQAHREDNRPGPLTARQERLKQKALTMLDNGSRRAKAQPEGGSTVQLDADSFVEFPTDKQEKVWTVLSQFGTQTAGKYGRTPGPLHNQIAQPDRARDNSTIWTQDFSQAHYDEMFNGSGESFADYYAKLSGGKYTAINTVEDWTTVPYNGQYYGANPREDEGGSWDFITDSVNSWYAGQVAAGKTPAEIDAYLAQFDEWDRYDHDSDGDFNEADGYIDHFQAVHAGEGEEAGGGSLGEDAIWSHRWYVDGNLYGQTGPTVGGPEPVANLLGGTRVGDSKYFIGDYTVEPENGGLGVFAHEFGHDLGLPDYYDTAGGENGTAFWTLMSSGSWLNHGTEDIGSVPGLMGPEEKLYLGWLDYAEVSPGQSGSYQLSPSQNTVDGQEQAVKVNLPDAVTTTSYTTPPEGTHAWWTGRGDQLNNKLTREVPAAGRVTVKADVWHQIEAGYDYLYAEWSTDGGATWNRTGTPIDGASRGWVTKRWSYNAGGQPSLFRFRYQTDGGVNEAGAFVDSIVVGAGTAYSFADGAEAGNNGWTPQGFTISTGSESNTSPRYYLIENRQYVGYDATLETGPYQFSEAVTRPDWVEHFSFQDGMLVWYVDGSYADNNVSAHPGAGSAMVVDARPLSLTYPDGTRPSNRRQPFDATFGLQPVDPVCLHKQVADTSAAGYSTYAACATDLAAKPTFDDSDPLAYWSSVNPQNSVKVAGHGVTATVTGETGGVLSVAVANPAS</sequence>
<name>A0A3A5HB79_9ACTN</name>
<keyword evidence="6" id="KW-1185">Reference proteome</keyword>
<dbReference type="SUPFAM" id="SSF55486">
    <property type="entry name" value="Metalloproteases ('zincins'), catalytic domain"/>
    <property type="match status" value="1"/>
</dbReference>
<accession>A0A3A5HB79</accession>
<keyword evidence="2" id="KW-0732">Signal</keyword>
<dbReference type="RefSeq" id="WP_120060636.1">
    <property type="nucleotide sequence ID" value="NZ_QYRP01000002.1"/>
</dbReference>
<feature type="compositionally biased region" description="Basic and acidic residues" evidence="1">
    <location>
        <begin position="39"/>
        <end position="50"/>
    </location>
</feature>
<evidence type="ECO:0000256" key="2">
    <source>
        <dbReference type="SAM" id="SignalP"/>
    </source>
</evidence>
<dbReference type="GO" id="GO:0008237">
    <property type="term" value="F:metallopeptidase activity"/>
    <property type="evidence" value="ECO:0007669"/>
    <property type="project" value="UniProtKB-KW"/>
</dbReference>
<feature type="region of interest" description="Disordered" evidence="1">
    <location>
        <begin position="32"/>
        <end position="55"/>
    </location>
</feature>
<feature type="signal peptide" evidence="2">
    <location>
        <begin position="1"/>
        <end position="30"/>
    </location>
</feature>
<dbReference type="Proteomes" id="UP000276542">
    <property type="component" value="Unassembled WGS sequence"/>
</dbReference>
<dbReference type="EMBL" id="QYRP01000002">
    <property type="protein sequence ID" value="RJS46665.1"/>
    <property type="molecule type" value="Genomic_DNA"/>
</dbReference>
<keyword evidence="5" id="KW-0378">Hydrolase</keyword>
<dbReference type="InterPro" id="IPR048665">
    <property type="entry name" value="InhA-like_VEG"/>
</dbReference>
<dbReference type="PANTHER" id="PTHR41775:SF1">
    <property type="entry name" value="PEPTIDASE M6-LIKE DOMAIN-CONTAINING PROTEIN"/>
    <property type="match status" value="1"/>
</dbReference>
<feature type="domain" description="Peptidase M6-like" evidence="3">
    <location>
        <begin position="98"/>
        <end position="387"/>
    </location>
</feature>
<dbReference type="PANTHER" id="PTHR41775">
    <property type="entry name" value="SECRETED PROTEIN-RELATED"/>
    <property type="match status" value="1"/>
</dbReference>
<evidence type="ECO:0000256" key="1">
    <source>
        <dbReference type="SAM" id="MobiDB-lite"/>
    </source>
</evidence>
<evidence type="ECO:0000313" key="6">
    <source>
        <dbReference type="Proteomes" id="UP000276542"/>
    </source>
</evidence>
<keyword evidence="5" id="KW-0645">Protease</keyword>